<dbReference type="EnsemblPlants" id="evm.model.03.264">
    <property type="protein sequence ID" value="cds.evm.model.03.264"/>
    <property type="gene ID" value="evm.TU.03.264"/>
</dbReference>
<name>A0A803P8A3_CANSA</name>
<feature type="compositionally biased region" description="Polar residues" evidence="1">
    <location>
        <begin position="1"/>
        <end position="15"/>
    </location>
</feature>
<dbReference type="EMBL" id="UZAU01000250">
    <property type="status" value="NOT_ANNOTATED_CDS"/>
    <property type="molecule type" value="Genomic_DNA"/>
</dbReference>
<organism evidence="2 3">
    <name type="scientific">Cannabis sativa</name>
    <name type="common">Hemp</name>
    <name type="synonym">Marijuana</name>
    <dbReference type="NCBI Taxonomy" id="3483"/>
    <lineage>
        <taxon>Eukaryota</taxon>
        <taxon>Viridiplantae</taxon>
        <taxon>Streptophyta</taxon>
        <taxon>Embryophyta</taxon>
        <taxon>Tracheophyta</taxon>
        <taxon>Spermatophyta</taxon>
        <taxon>Magnoliopsida</taxon>
        <taxon>eudicotyledons</taxon>
        <taxon>Gunneridae</taxon>
        <taxon>Pentapetalae</taxon>
        <taxon>rosids</taxon>
        <taxon>fabids</taxon>
        <taxon>Rosales</taxon>
        <taxon>Cannabaceae</taxon>
        <taxon>Cannabis</taxon>
    </lineage>
</organism>
<evidence type="ECO:0000313" key="3">
    <source>
        <dbReference type="Proteomes" id="UP000596661"/>
    </source>
</evidence>
<feature type="compositionally biased region" description="Polar residues" evidence="1">
    <location>
        <begin position="29"/>
        <end position="54"/>
    </location>
</feature>
<reference evidence="2" key="1">
    <citation type="submission" date="2018-11" db="EMBL/GenBank/DDBJ databases">
        <authorList>
            <person name="Grassa J C."/>
        </authorList>
    </citation>
    <scope>NUCLEOTIDE SEQUENCE [LARGE SCALE GENOMIC DNA]</scope>
</reference>
<evidence type="ECO:0000256" key="1">
    <source>
        <dbReference type="SAM" id="MobiDB-lite"/>
    </source>
</evidence>
<feature type="region of interest" description="Disordered" evidence="1">
    <location>
        <begin position="1"/>
        <end position="81"/>
    </location>
</feature>
<keyword evidence="3" id="KW-1185">Reference proteome</keyword>
<dbReference type="AlphaFoldDB" id="A0A803P8A3"/>
<protein>
    <submittedName>
        <fullName evidence="2">Uncharacterized protein</fullName>
    </submittedName>
</protein>
<sequence>MVRTRAITSATTTDPMVNAIAPNAPPPSQTHSSANNVHGVPSSTLYHNQTQNDQPAYKDIRSPYYLSSADHPELALATGSQ</sequence>
<proteinExistence type="predicted"/>
<evidence type="ECO:0000313" key="2">
    <source>
        <dbReference type="EnsemblPlants" id="cds.evm.model.03.264"/>
    </source>
</evidence>
<reference evidence="2" key="2">
    <citation type="submission" date="2021-03" db="UniProtKB">
        <authorList>
            <consortium name="EnsemblPlants"/>
        </authorList>
    </citation>
    <scope>IDENTIFICATION</scope>
</reference>
<accession>A0A803P8A3</accession>
<dbReference type="Gramene" id="evm.model.03.264">
    <property type="protein sequence ID" value="cds.evm.model.03.264"/>
    <property type="gene ID" value="evm.TU.03.264"/>
</dbReference>
<dbReference type="Proteomes" id="UP000596661">
    <property type="component" value="Chromosome 3"/>
</dbReference>